<evidence type="ECO:0000259" key="1">
    <source>
        <dbReference type="PROSITE" id="PS50008"/>
    </source>
</evidence>
<dbReference type="GO" id="GO:0007265">
    <property type="term" value="P:Ras protein signal transduction"/>
    <property type="evidence" value="ECO:0007669"/>
    <property type="project" value="TreeGrafter"/>
</dbReference>
<dbReference type="Proteomes" id="UP000735302">
    <property type="component" value="Unassembled WGS sequence"/>
</dbReference>
<reference evidence="2 3" key="1">
    <citation type="journal article" date="2021" name="Elife">
        <title>Chloroplast acquisition without the gene transfer in kleptoplastic sea slugs, Plakobranchus ocellatus.</title>
        <authorList>
            <person name="Maeda T."/>
            <person name="Takahashi S."/>
            <person name="Yoshida T."/>
            <person name="Shimamura S."/>
            <person name="Takaki Y."/>
            <person name="Nagai Y."/>
            <person name="Toyoda A."/>
            <person name="Suzuki Y."/>
            <person name="Arimoto A."/>
            <person name="Ishii H."/>
            <person name="Satoh N."/>
            <person name="Nishiyama T."/>
            <person name="Hasebe M."/>
            <person name="Maruyama T."/>
            <person name="Minagawa J."/>
            <person name="Obokata J."/>
            <person name="Shigenobu S."/>
        </authorList>
    </citation>
    <scope>NUCLEOTIDE SEQUENCE [LARGE SCALE GENOMIC DNA]</scope>
</reference>
<evidence type="ECO:0000313" key="2">
    <source>
        <dbReference type="EMBL" id="GFN90745.1"/>
    </source>
</evidence>
<protein>
    <submittedName>
        <fullName evidence="2">1-phosphatidylinositol 4,5-bisphosphate phosphodiesterase 1</fullName>
    </submittedName>
</protein>
<dbReference type="GO" id="GO:0004435">
    <property type="term" value="F:phosphatidylinositol-4,5-bisphosphate phospholipase C activity"/>
    <property type="evidence" value="ECO:0007669"/>
    <property type="project" value="InterPro"/>
</dbReference>
<proteinExistence type="predicted"/>
<dbReference type="InterPro" id="IPR001192">
    <property type="entry name" value="PI-PLC_fam"/>
</dbReference>
<dbReference type="AlphaFoldDB" id="A0AAV3Z7Z5"/>
<dbReference type="Gene3D" id="3.20.20.190">
    <property type="entry name" value="Phosphatidylinositol (PI) phosphodiesterase"/>
    <property type="match status" value="1"/>
</dbReference>
<dbReference type="GO" id="GO:0051209">
    <property type="term" value="P:release of sequestered calcium ion into cytosol"/>
    <property type="evidence" value="ECO:0007669"/>
    <property type="project" value="TreeGrafter"/>
</dbReference>
<name>A0AAV3Z7Z5_9GAST</name>
<dbReference type="InterPro" id="IPR001711">
    <property type="entry name" value="PLipase_C_Pinositol-sp_Y"/>
</dbReference>
<dbReference type="GO" id="GO:0007186">
    <property type="term" value="P:G protein-coupled receptor signaling pathway"/>
    <property type="evidence" value="ECO:0007669"/>
    <property type="project" value="TreeGrafter"/>
</dbReference>
<comment type="caution">
    <text evidence="2">The sequence shown here is derived from an EMBL/GenBank/DDBJ whole genome shotgun (WGS) entry which is preliminary data.</text>
</comment>
<feature type="domain" description="PI-PLC Y-box" evidence="1">
    <location>
        <begin position="2"/>
        <end position="34"/>
    </location>
</feature>
<dbReference type="PANTHER" id="PTHR10336">
    <property type="entry name" value="PHOSPHOINOSITIDE-SPECIFIC PHOSPHOLIPASE C FAMILY PROTEIN"/>
    <property type="match status" value="1"/>
</dbReference>
<dbReference type="InterPro" id="IPR017946">
    <property type="entry name" value="PLC-like_Pdiesterase_TIM-brl"/>
</dbReference>
<sequence length="139" mass="15653">MRTYPAGMRIDSSNFNPVIFWAFGIQMVALNYQTEADSGRAPSWSTVHAFMVPDNRVRPLAEWTPTRRRRLADAESKHVFDATRFYLQTGCEQRQSGGGAEAMPTLSRLAKKCDASSLAASVKKMRRKRLRDAFTLPAP</sequence>
<dbReference type="SUPFAM" id="SSF51695">
    <property type="entry name" value="PLC-like phosphodiesterases"/>
    <property type="match status" value="1"/>
</dbReference>
<dbReference type="GO" id="GO:0048015">
    <property type="term" value="P:phosphatidylinositol-mediated signaling"/>
    <property type="evidence" value="ECO:0007669"/>
    <property type="project" value="TreeGrafter"/>
</dbReference>
<gene>
    <name evidence="2" type="ORF">PoB_001725100</name>
</gene>
<dbReference type="PANTHER" id="PTHR10336:SF6">
    <property type="entry name" value="1-PHOSPHATIDYLINOSITOL 4,5-BISPHOSPHATE PHOSPHODIESTERASE EPSILON-1"/>
    <property type="match status" value="1"/>
</dbReference>
<dbReference type="GO" id="GO:0046488">
    <property type="term" value="P:phosphatidylinositol metabolic process"/>
    <property type="evidence" value="ECO:0007669"/>
    <property type="project" value="TreeGrafter"/>
</dbReference>
<organism evidence="2 3">
    <name type="scientific">Plakobranchus ocellatus</name>
    <dbReference type="NCBI Taxonomy" id="259542"/>
    <lineage>
        <taxon>Eukaryota</taxon>
        <taxon>Metazoa</taxon>
        <taxon>Spiralia</taxon>
        <taxon>Lophotrochozoa</taxon>
        <taxon>Mollusca</taxon>
        <taxon>Gastropoda</taxon>
        <taxon>Heterobranchia</taxon>
        <taxon>Euthyneura</taxon>
        <taxon>Panpulmonata</taxon>
        <taxon>Sacoglossa</taxon>
        <taxon>Placobranchoidea</taxon>
        <taxon>Plakobranchidae</taxon>
        <taxon>Plakobranchus</taxon>
    </lineage>
</organism>
<keyword evidence="3" id="KW-1185">Reference proteome</keyword>
<dbReference type="Pfam" id="PF00387">
    <property type="entry name" value="PI-PLC-Y"/>
    <property type="match status" value="1"/>
</dbReference>
<evidence type="ECO:0000313" key="3">
    <source>
        <dbReference type="Proteomes" id="UP000735302"/>
    </source>
</evidence>
<dbReference type="PROSITE" id="PS50008">
    <property type="entry name" value="PIPLC_Y_DOMAIN"/>
    <property type="match status" value="1"/>
</dbReference>
<accession>A0AAV3Z7Z5</accession>
<dbReference type="EMBL" id="BLXT01002056">
    <property type="protein sequence ID" value="GFN90745.1"/>
    <property type="molecule type" value="Genomic_DNA"/>
</dbReference>